<dbReference type="EMBL" id="CADCVL010000151">
    <property type="protein sequence ID" value="CAA9472972.1"/>
    <property type="molecule type" value="Genomic_DNA"/>
</dbReference>
<dbReference type="AlphaFoldDB" id="A0A6J4RM76"/>
<feature type="compositionally biased region" description="Basic and acidic residues" evidence="1">
    <location>
        <begin position="1"/>
        <end position="18"/>
    </location>
</feature>
<sequence>MEEQDQRDKDFDPERQEEVAPEQNSEADRQLQSWAEDEKQDNLPNVL</sequence>
<protein>
    <submittedName>
        <fullName evidence="2">Uncharacterized protein</fullName>
    </submittedName>
</protein>
<organism evidence="2">
    <name type="scientific">uncultured Solirubrobacteraceae bacterium</name>
    <dbReference type="NCBI Taxonomy" id="1162706"/>
    <lineage>
        <taxon>Bacteria</taxon>
        <taxon>Bacillati</taxon>
        <taxon>Actinomycetota</taxon>
        <taxon>Thermoleophilia</taxon>
        <taxon>Solirubrobacterales</taxon>
        <taxon>Solirubrobacteraceae</taxon>
        <taxon>environmental samples</taxon>
    </lineage>
</organism>
<feature type="region of interest" description="Disordered" evidence="1">
    <location>
        <begin position="1"/>
        <end position="47"/>
    </location>
</feature>
<accession>A0A6J4RM76</accession>
<evidence type="ECO:0000313" key="2">
    <source>
        <dbReference type="EMBL" id="CAA9472972.1"/>
    </source>
</evidence>
<proteinExistence type="predicted"/>
<evidence type="ECO:0000256" key="1">
    <source>
        <dbReference type="SAM" id="MobiDB-lite"/>
    </source>
</evidence>
<reference evidence="2" key="1">
    <citation type="submission" date="2020-02" db="EMBL/GenBank/DDBJ databases">
        <authorList>
            <person name="Meier V. D."/>
        </authorList>
    </citation>
    <scope>NUCLEOTIDE SEQUENCE</scope>
    <source>
        <strain evidence="2">AVDCRST_MAG65</strain>
    </source>
</reference>
<name>A0A6J4RM76_9ACTN</name>
<gene>
    <name evidence="2" type="ORF">AVDCRST_MAG65-874</name>
</gene>